<dbReference type="SUPFAM" id="SSF47823">
    <property type="entry name" value="lambda integrase-like, N-terminal domain"/>
    <property type="match status" value="1"/>
</dbReference>
<evidence type="ECO:0000256" key="1">
    <source>
        <dbReference type="ARBA" id="ARBA00023125"/>
    </source>
</evidence>
<dbReference type="AlphaFoldDB" id="A0A1X7USK8"/>
<dbReference type="PANTHER" id="PTHR34605:SF3">
    <property type="entry name" value="P CELL-TYPE AGGLUTINATION PROTEIN MAP4-LIKE-RELATED"/>
    <property type="match status" value="1"/>
</dbReference>
<dbReference type="EnsemblMetazoa" id="Aqu2.1.30372_001">
    <property type="protein sequence ID" value="Aqu2.1.30372_001"/>
    <property type="gene ID" value="Aqu2.1.30372"/>
</dbReference>
<name>A0A1X7USK8_AMPQE</name>
<keyword evidence="1" id="KW-0238">DNA-binding</keyword>
<dbReference type="GO" id="GO:0003677">
    <property type="term" value="F:DNA binding"/>
    <property type="evidence" value="ECO:0007669"/>
    <property type="project" value="UniProtKB-KW"/>
</dbReference>
<dbReference type="GO" id="GO:0006310">
    <property type="term" value="P:DNA recombination"/>
    <property type="evidence" value="ECO:0007669"/>
    <property type="project" value="UniProtKB-KW"/>
</dbReference>
<proteinExistence type="predicted"/>
<dbReference type="InterPro" id="IPR011010">
    <property type="entry name" value="DNA_brk_join_enz"/>
</dbReference>
<dbReference type="SUPFAM" id="SSF56349">
    <property type="entry name" value="DNA breaking-rejoining enzymes"/>
    <property type="match status" value="1"/>
</dbReference>
<dbReference type="InterPro" id="IPR013762">
    <property type="entry name" value="Integrase-like_cat_sf"/>
</dbReference>
<evidence type="ECO:0008006" key="4">
    <source>
        <dbReference type="Google" id="ProtNLM"/>
    </source>
</evidence>
<evidence type="ECO:0000313" key="3">
    <source>
        <dbReference type="EnsemblMetazoa" id="Aqu2.1.30372_001"/>
    </source>
</evidence>
<dbReference type="Gene3D" id="1.10.150.130">
    <property type="match status" value="1"/>
</dbReference>
<dbReference type="InterPro" id="IPR010998">
    <property type="entry name" value="Integrase_recombinase_N"/>
</dbReference>
<accession>A0A1X7USK8</accession>
<protein>
    <recommendedName>
        <fullName evidence="4">Core-binding (CB) domain-containing protein</fullName>
    </recommendedName>
</protein>
<organism evidence="3">
    <name type="scientific">Amphimedon queenslandica</name>
    <name type="common">Sponge</name>
    <dbReference type="NCBI Taxonomy" id="400682"/>
    <lineage>
        <taxon>Eukaryota</taxon>
        <taxon>Metazoa</taxon>
        <taxon>Porifera</taxon>
        <taxon>Demospongiae</taxon>
        <taxon>Heteroscleromorpha</taxon>
        <taxon>Haplosclerida</taxon>
        <taxon>Niphatidae</taxon>
        <taxon>Amphimedon</taxon>
    </lineage>
</organism>
<dbReference type="OrthoDB" id="6110137at2759"/>
<keyword evidence="2" id="KW-0233">DNA recombination</keyword>
<dbReference type="GO" id="GO:0015074">
    <property type="term" value="P:DNA integration"/>
    <property type="evidence" value="ECO:0007669"/>
    <property type="project" value="InterPro"/>
</dbReference>
<dbReference type="InterPro" id="IPR052925">
    <property type="entry name" value="Phage_Integrase-like_Recomb"/>
</dbReference>
<sequence length="270" mass="30153">MLNFSSSTRSAVGAGRTVHIRGLDAEAWQLYVAGLSGRTSTSYSSAKRGYQQFCFHAGISPFPATELSTCRFVEWLAKEGFHLGLVSAYLSALRHLSIKAGLGPMSQATWPELAYVVKGLERELRDVPTLQRLPITLDVLRKLKAAWESGLEDKVTAFLLWAVSWIAFFGCFRLDELLLSKTTETPALRQPDVFFRSKLAMVMHLRFSKTGQNERDINVHIGATLTDICPFVALQNYLRIRLLGQGPLFMWADGNPVLKSSFVLLVRKAL</sequence>
<dbReference type="Gene3D" id="1.10.443.10">
    <property type="entry name" value="Intergrase catalytic core"/>
    <property type="match status" value="1"/>
</dbReference>
<dbReference type="PANTHER" id="PTHR34605">
    <property type="entry name" value="PHAGE_INTEGRASE DOMAIN-CONTAINING PROTEIN"/>
    <property type="match status" value="1"/>
</dbReference>
<evidence type="ECO:0000256" key="2">
    <source>
        <dbReference type="ARBA" id="ARBA00023172"/>
    </source>
</evidence>
<dbReference type="InParanoid" id="A0A1X7USK8"/>
<reference evidence="3" key="1">
    <citation type="submission" date="2017-05" db="UniProtKB">
        <authorList>
            <consortium name="EnsemblMetazoa"/>
        </authorList>
    </citation>
    <scope>IDENTIFICATION</scope>
</reference>